<dbReference type="GO" id="GO:0005507">
    <property type="term" value="F:copper ion binding"/>
    <property type="evidence" value="ECO:0007669"/>
    <property type="project" value="InterPro"/>
</dbReference>
<comment type="caution">
    <text evidence="2">The sequence shown here is derived from an EMBL/GenBank/DDBJ whole genome shotgun (WGS) entry which is preliminary data.</text>
</comment>
<dbReference type="InterPro" id="IPR011707">
    <property type="entry name" value="Cu-oxidase-like_N"/>
</dbReference>
<feature type="non-terminal residue" evidence="2">
    <location>
        <position position="455"/>
    </location>
</feature>
<accession>A0A7V2SVP8</accession>
<dbReference type="Gene3D" id="2.60.40.420">
    <property type="entry name" value="Cupredoxins - blue copper proteins"/>
    <property type="match status" value="1"/>
</dbReference>
<dbReference type="InterPro" id="IPR008972">
    <property type="entry name" value="Cupredoxin"/>
</dbReference>
<evidence type="ECO:0000313" key="2">
    <source>
        <dbReference type="EMBL" id="HFC46568.1"/>
    </source>
</evidence>
<proteinExistence type="predicted"/>
<gene>
    <name evidence="2" type="ORF">ENJ63_01660</name>
</gene>
<protein>
    <recommendedName>
        <fullName evidence="1">Plastocyanin-like domain-containing protein</fullName>
    </recommendedName>
</protein>
<dbReference type="SUPFAM" id="SSF49503">
    <property type="entry name" value="Cupredoxins"/>
    <property type="match status" value="2"/>
</dbReference>
<reference evidence="2" key="1">
    <citation type="journal article" date="2020" name="mSystems">
        <title>Genome- and Community-Level Interaction Insights into Carbon Utilization and Element Cycling Functions of Hydrothermarchaeota in Hydrothermal Sediment.</title>
        <authorList>
            <person name="Zhou Z."/>
            <person name="Liu Y."/>
            <person name="Xu W."/>
            <person name="Pan J."/>
            <person name="Luo Z.H."/>
            <person name="Li M."/>
        </authorList>
    </citation>
    <scope>NUCLEOTIDE SEQUENCE [LARGE SCALE GENOMIC DNA]</scope>
    <source>
        <strain evidence="2">HyVt-503</strain>
    </source>
</reference>
<name>A0A7V2SVP8_9BACT</name>
<feature type="domain" description="Plastocyanin-like" evidence="1">
    <location>
        <begin position="65"/>
        <end position="160"/>
    </location>
</feature>
<dbReference type="AlphaFoldDB" id="A0A7V2SVP8"/>
<organism evidence="2">
    <name type="scientific">Dissulfuribacter thermophilus</name>
    <dbReference type="NCBI Taxonomy" id="1156395"/>
    <lineage>
        <taxon>Bacteria</taxon>
        <taxon>Pseudomonadati</taxon>
        <taxon>Thermodesulfobacteriota</taxon>
        <taxon>Dissulfuribacteria</taxon>
        <taxon>Dissulfuribacterales</taxon>
        <taxon>Dissulfuribacteraceae</taxon>
        <taxon>Dissulfuribacter</taxon>
    </lineage>
</organism>
<dbReference type="Pfam" id="PF07732">
    <property type="entry name" value="Cu-oxidase_3"/>
    <property type="match status" value="1"/>
</dbReference>
<dbReference type="Proteomes" id="UP000885797">
    <property type="component" value="Unassembled WGS sequence"/>
</dbReference>
<sequence length="455" mass="49740">MKKASLTIFLMSICLVTFLIKSTLAAEFFLRADTTVKRVPGADEPIPMWGFALDSSFGAEDGEVSVPGPRLYLPPGDNNLIIHLDNNLPVPVSLVIPGQITEMHPTFVDGRVMSFTHETPPGNDQPVDYVWNDFKNGAFIYQSGTNPAVQIQMGLYGVVVSDAGQNNVYGVDDSSFDKEITLVFSEIDPEFNKAVANDQYGPGKKIESAIDFDPKFFLINGEPFSPSNISLGSVTQGERVLVRLLNAGLITHVPLFYGTYVRLIAEDGNLLPHPLMQYSVVLQAGKRRDVVLTPPDIDLISIMDRRLNLTNWKEAPGGMLRMFSVKRPGVWNSPKGQFVFTPSAPVLPITKSTPQSSVPMGLGLAATGTPRLTLFVASNGFDAPVDCFLAFRLGQDPFNIWFLGKDNNLVNADQGLVPWKENVTTAIEEIPLKDISLEGLGPGTIDFYLLITPHG</sequence>
<evidence type="ECO:0000259" key="1">
    <source>
        <dbReference type="Pfam" id="PF07732"/>
    </source>
</evidence>
<dbReference type="EMBL" id="DRND01000139">
    <property type="protein sequence ID" value="HFC46568.1"/>
    <property type="molecule type" value="Genomic_DNA"/>
</dbReference>